<proteinExistence type="predicted"/>
<comment type="subcellular location">
    <subcellularLocation>
        <location evidence="1">Membrane</location>
        <topology evidence="1">Multi-pass membrane protein</topology>
    </subcellularLocation>
</comment>
<evidence type="ECO:0000256" key="6">
    <source>
        <dbReference type="SAM" id="Phobius"/>
    </source>
</evidence>
<protein>
    <submittedName>
        <fullName evidence="7">Uncharacterized protein</fullName>
    </submittedName>
</protein>
<keyword evidence="8" id="KW-1185">Reference proteome</keyword>
<evidence type="ECO:0000313" key="7">
    <source>
        <dbReference type="EMBL" id="KAK4308887.1"/>
    </source>
</evidence>
<dbReference type="GO" id="GO:0005886">
    <property type="term" value="C:plasma membrane"/>
    <property type="evidence" value="ECO:0007669"/>
    <property type="project" value="TreeGrafter"/>
</dbReference>
<comment type="caution">
    <text evidence="7">The sequence shown here is derived from an EMBL/GenBank/DDBJ whole genome shotgun (WGS) entry which is preliminary data.</text>
</comment>
<feature type="transmembrane region" description="Helical" evidence="6">
    <location>
        <begin position="54"/>
        <end position="76"/>
    </location>
</feature>
<evidence type="ECO:0000256" key="5">
    <source>
        <dbReference type="SAM" id="MobiDB-lite"/>
    </source>
</evidence>
<evidence type="ECO:0000256" key="3">
    <source>
        <dbReference type="ARBA" id="ARBA00022989"/>
    </source>
</evidence>
<organism evidence="7 8">
    <name type="scientific">Petrolisthes manimaculis</name>
    <dbReference type="NCBI Taxonomy" id="1843537"/>
    <lineage>
        <taxon>Eukaryota</taxon>
        <taxon>Metazoa</taxon>
        <taxon>Ecdysozoa</taxon>
        <taxon>Arthropoda</taxon>
        <taxon>Crustacea</taxon>
        <taxon>Multicrustacea</taxon>
        <taxon>Malacostraca</taxon>
        <taxon>Eumalacostraca</taxon>
        <taxon>Eucarida</taxon>
        <taxon>Decapoda</taxon>
        <taxon>Pleocyemata</taxon>
        <taxon>Anomura</taxon>
        <taxon>Galatheoidea</taxon>
        <taxon>Porcellanidae</taxon>
        <taxon>Petrolisthes</taxon>
    </lineage>
</organism>
<dbReference type="Pfam" id="PF00002">
    <property type="entry name" value="7tm_2"/>
    <property type="match status" value="1"/>
</dbReference>
<keyword evidence="2 6" id="KW-0812">Transmembrane</keyword>
<evidence type="ECO:0000256" key="2">
    <source>
        <dbReference type="ARBA" id="ARBA00022692"/>
    </source>
</evidence>
<reference evidence="7" key="1">
    <citation type="submission" date="2023-11" db="EMBL/GenBank/DDBJ databases">
        <title>Genome assemblies of two species of porcelain crab, Petrolisthes cinctipes and Petrolisthes manimaculis (Anomura: Porcellanidae).</title>
        <authorList>
            <person name="Angst P."/>
        </authorList>
    </citation>
    <scope>NUCLEOTIDE SEQUENCE</scope>
    <source>
        <strain evidence="7">PB745_02</strain>
        <tissue evidence="7">Gill</tissue>
    </source>
</reference>
<dbReference type="Gene3D" id="1.20.1070.10">
    <property type="entry name" value="Rhodopsin 7-helix transmembrane proteins"/>
    <property type="match status" value="1"/>
</dbReference>
<dbReference type="PANTHER" id="PTHR12011">
    <property type="entry name" value="ADHESION G-PROTEIN COUPLED RECEPTOR"/>
    <property type="match status" value="1"/>
</dbReference>
<dbReference type="PANTHER" id="PTHR12011:SF347">
    <property type="entry name" value="FI21270P1-RELATED"/>
    <property type="match status" value="1"/>
</dbReference>
<gene>
    <name evidence="7" type="ORF">Pmani_019447</name>
</gene>
<dbReference type="InterPro" id="IPR000832">
    <property type="entry name" value="GPCR_2_secretin-like"/>
</dbReference>
<feature type="compositionally biased region" description="Pro residues" evidence="5">
    <location>
        <begin position="377"/>
        <end position="386"/>
    </location>
</feature>
<feature type="region of interest" description="Disordered" evidence="5">
    <location>
        <begin position="355"/>
        <end position="460"/>
    </location>
</feature>
<sequence length="505" mass="54672">MCRHANLSASALKNKEHTKLASVRTWVRGALVLMLLLGLTWTFGLLYLNQATVGMAYAFTILNSLQGLFIFIFHCVQNDKVRKELRRAGRRHPWLRACLCAAADRSQQTASKDTHNAASHSQPNSHASHTVGTSSSTSTTSCDTHACPNVQNSSNPHAHPITYLQLPANLSPITNHLSQVDPNTLDENTLPAALALNAALNLQVYPSSSSCDSTSSSTTSPPDYQNALPFHIQQLNAAQIYSSPPPTPTLSQLYDTAGPTIATTALHHYIQPRPNALSGLNPHLLTQQQTVSALSLNPTVLQAALSSLHSNNPKALQAVDHHHYHNLLQLPLAAVHLTHDDSNYLQPKSQLAASSSIATTSLQQQHSPQPPATTSYDPPPPPPPHTPNIKNTHHPPPPATNIVLHPSRQSLREGQPHQIPASTHTSTSTTLTPSTPKTRVPPRKPEKPQKNNINNGVKGIFVSVSPPGSKCKYSIDPARTPLPWLSLQDLQYLSHGQSCKGTKLL</sequence>
<dbReference type="EMBL" id="JAWZYT010001830">
    <property type="protein sequence ID" value="KAK4308887.1"/>
    <property type="molecule type" value="Genomic_DNA"/>
</dbReference>
<keyword evidence="3 6" id="KW-1133">Transmembrane helix</keyword>
<evidence type="ECO:0000256" key="1">
    <source>
        <dbReference type="ARBA" id="ARBA00004141"/>
    </source>
</evidence>
<accession>A0AAE1PKS2</accession>
<feature type="region of interest" description="Disordered" evidence="5">
    <location>
        <begin position="110"/>
        <end position="138"/>
    </location>
</feature>
<feature type="compositionally biased region" description="Low complexity" evidence="5">
    <location>
        <begin position="420"/>
        <end position="438"/>
    </location>
</feature>
<dbReference type="AlphaFoldDB" id="A0AAE1PKS2"/>
<dbReference type="Proteomes" id="UP001292094">
    <property type="component" value="Unassembled WGS sequence"/>
</dbReference>
<keyword evidence="4 6" id="KW-0472">Membrane</keyword>
<dbReference type="GO" id="GO:0004930">
    <property type="term" value="F:G protein-coupled receptor activity"/>
    <property type="evidence" value="ECO:0007669"/>
    <property type="project" value="InterPro"/>
</dbReference>
<name>A0AAE1PKS2_9EUCA</name>
<dbReference type="PROSITE" id="PS00650">
    <property type="entry name" value="G_PROTEIN_RECEP_F2_2"/>
    <property type="match status" value="1"/>
</dbReference>
<feature type="compositionally biased region" description="Polar residues" evidence="5">
    <location>
        <begin position="110"/>
        <end position="124"/>
    </location>
</feature>
<evidence type="ECO:0000313" key="8">
    <source>
        <dbReference type="Proteomes" id="UP001292094"/>
    </source>
</evidence>
<feature type="compositionally biased region" description="Low complexity" evidence="5">
    <location>
        <begin position="355"/>
        <end position="365"/>
    </location>
</feature>
<evidence type="ECO:0000256" key="4">
    <source>
        <dbReference type="ARBA" id="ARBA00023136"/>
    </source>
</evidence>
<feature type="transmembrane region" description="Helical" evidence="6">
    <location>
        <begin position="25"/>
        <end position="48"/>
    </location>
</feature>
<feature type="compositionally biased region" description="Low complexity" evidence="5">
    <location>
        <begin position="125"/>
        <end position="138"/>
    </location>
</feature>
<dbReference type="InterPro" id="IPR017983">
    <property type="entry name" value="GPCR_2_secretin-like_CS"/>
</dbReference>